<keyword evidence="1" id="KW-1133">Transmembrane helix</keyword>
<dbReference type="EMBL" id="UGOD01000006">
    <property type="protein sequence ID" value="STX81546.1"/>
    <property type="molecule type" value="Genomic_DNA"/>
</dbReference>
<keyword evidence="1" id="KW-0472">Membrane</keyword>
<reference evidence="2 3" key="1">
    <citation type="submission" date="2018-06" db="EMBL/GenBank/DDBJ databases">
        <authorList>
            <consortium name="Pathogen Informatics"/>
            <person name="Doyle S."/>
        </authorList>
    </citation>
    <scope>NUCLEOTIDE SEQUENCE [LARGE SCALE GENOMIC DNA]</scope>
    <source>
        <strain evidence="2 3">NCTC13316</strain>
    </source>
</reference>
<evidence type="ECO:0000313" key="3">
    <source>
        <dbReference type="Proteomes" id="UP000254794"/>
    </source>
</evidence>
<sequence length="38" mass="4323">MKKEGQITYPNKIPQLFLGFFVGLALWGLTLLVLLVFN</sequence>
<evidence type="ECO:0000256" key="1">
    <source>
        <dbReference type="SAM" id="Phobius"/>
    </source>
</evidence>
<accession>A0A378KA11</accession>
<proteinExistence type="predicted"/>
<keyword evidence="3" id="KW-1185">Reference proteome</keyword>
<organism evidence="2 3">
    <name type="scientific">Legionella busanensis</name>
    <dbReference type="NCBI Taxonomy" id="190655"/>
    <lineage>
        <taxon>Bacteria</taxon>
        <taxon>Pseudomonadati</taxon>
        <taxon>Pseudomonadota</taxon>
        <taxon>Gammaproteobacteria</taxon>
        <taxon>Legionellales</taxon>
        <taxon>Legionellaceae</taxon>
        <taxon>Legionella</taxon>
    </lineage>
</organism>
<dbReference type="Proteomes" id="UP000254794">
    <property type="component" value="Unassembled WGS sequence"/>
</dbReference>
<dbReference type="AlphaFoldDB" id="A0A378KA11"/>
<protein>
    <submittedName>
        <fullName evidence="2">Uncharacterized protein</fullName>
    </submittedName>
</protein>
<name>A0A378KA11_9GAMM</name>
<evidence type="ECO:0000313" key="2">
    <source>
        <dbReference type="EMBL" id="STX81546.1"/>
    </source>
</evidence>
<gene>
    <name evidence="2" type="ORF">NCTC13316_03419</name>
</gene>
<feature type="transmembrane region" description="Helical" evidence="1">
    <location>
        <begin position="16"/>
        <end position="37"/>
    </location>
</feature>
<keyword evidence="1" id="KW-0812">Transmembrane</keyword>